<gene>
    <name evidence="7" type="ORF">Sradi_3367900</name>
</gene>
<dbReference type="PANTHER" id="PTHR47186:SF3">
    <property type="entry name" value="OS09G0267800 PROTEIN"/>
    <property type="match status" value="1"/>
</dbReference>
<sequence>MLKKCFAYCSILRKDVEIEKERLIQLWTAEGLLAESDNKDMESLGSRVYDTLLQNFFFQEEVKDEYGNIKHSKMHDLLHDLACLISTAETFIMENPKTDCPGDQVKYVVMKSHVDQEPLEINENLVVNLRALVLGSKVHGDLLNDCKYLRILDLQQTDIEELTTSIAKLIHLRFLDVSFTKIRAFPDSICKLYNLQTLRAIRCNSLKELPRQLQNLLSLRHFIVENAFFTAFQMPREIGKLTHLRTLKFFNVGQENGRGIKELENLKLLKGELEIRNLEHVNDKRAAARACLVKKPNIHKLVLVGVSSGKAIPLTTVKCWKALLLIQT</sequence>
<keyword evidence="3" id="KW-0611">Plant defense</keyword>
<keyword evidence="4" id="KW-0067">ATP-binding</keyword>
<evidence type="ECO:0000256" key="2">
    <source>
        <dbReference type="ARBA" id="ARBA00022741"/>
    </source>
</evidence>
<keyword evidence="1" id="KW-0677">Repeat</keyword>
<reference evidence="7" key="1">
    <citation type="submission" date="2020-06" db="EMBL/GenBank/DDBJ databases">
        <authorList>
            <person name="Li T."/>
            <person name="Hu X."/>
            <person name="Zhang T."/>
            <person name="Song X."/>
            <person name="Zhang H."/>
            <person name="Dai N."/>
            <person name="Sheng W."/>
            <person name="Hou X."/>
            <person name="Wei L."/>
        </authorList>
    </citation>
    <scope>NUCLEOTIDE SEQUENCE</scope>
    <source>
        <strain evidence="7">G02</strain>
        <tissue evidence="7">Leaf</tissue>
    </source>
</reference>
<dbReference type="Pfam" id="PF23559">
    <property type="entry name" value="WHD_DRP"/>
    <property type="match status" value="1"/>
</dbReference>
<accession>A0AAW2R332</accession>
<evidence type="ECO:0000259" key="5">
    <source>
        <dbReference type="Pfam" id="PF23559"/>
    </source>
</evidence>
<dbReference type="InterPro" id="IPR058922">
    <property type="entry name" value="WHD_DRP"/>
</dbReference>
<comment type="caution">
    <text evidence="7">The sequence shown here is derived from an EMBL/GenBank/DDBJ whole genome shotgun (WGS) entry which is preliminary data.</text>
</comment>
<name>A0AAW2R332_SESRA</name>
<dbReference type="Gene3D" id="1.10.10.10">
    <property type="entry name" value="Winged helix-like DNA-binding domain superfamily/Winged helix DNA-binding domain"/>
    <property type="match status" value="1"/>
</dbReference>
<organism evidence="7">
    <name type="scientific">Sesamum radiatum</name>
    <name type="common">Black benniseed</name>
    <dbReference type="NCBI Taxonomy" id="300843"/>
    <lineage>
        <taxon>Eukaryota</taxon>
        <taxon>Viridiplantae</taxon>
        <taxon>Streptophyta</taxon>
        <taxon>Embryophyta</taxon>
        <taxon>Tracheophyta</taxon>
        <taxon>Spermatophyta</taxon>
        <taxon>Magnoliopsida</taxon>
        <taxon>eudicotyledons</taxon>
        <taxon>Gunneridae</taxon>
        <taxon>Pentapetalae</taxon>
        <taxon>asterids</taxon>
        <taxon>lamiids</taxon>
        <taxon>Lamiales</taxon>
        <taxon>Pedaliaceae</taxon>
        <taxon>Sesamum</taxon>
    </lineage>
</organism>
<feature type="domain" description="Disease resistance protein winged helix" evidence="5">
    <location>
        <begin position="13"/>
        <end position="82"/>
    </location>
</feature>
<evidence type="ECO:0000259" key="6">
    <source>
        <dbReference type="Pfam" id="PF23598"/>
    </source>
</evidence>
<dbReference type="EMBL" id="JACGWJ010000014">
    <property type="protein sequence ID" value="KAL0374522.1"/>
    <property type="molecule type" value="Genomic_DNA"/>
</dbReference>
<keyword evidence="2" id="KW-0547">Nucleotide-binding</keyword>
<evidence type="ECO:0000256" key="1">
    <source>
        <dbReference type="ARBA" id="ARBA00022737"/>
    </source>
</evidence>
<dbReference type="Gene3D" id="3.80.10.10">
    <property type="entry name" value="Ribonuclease Inhibitor"/>
    <property type="match status" value="1"/>
</dbReference>
<evidence type="ECO:0000256" key="3">
    <source>
        <dbReference type="ARBA" id="ARBA00022821"/>
    </source>
</evidence>
<dbReference type="InterPro" id="IPR036388">
    <property type="entry name" value="WH-like_DNA-bd_sf"/>
</dbReference>
<evidence type="ECO:0000313" key="7">
    <source>
        <dbReference type="EMBL" id="KAL0374522.1"/>
    </source>
</evidence>
<dbReference type="Pfam" id="PF23598">
    <property type="entry name" value="LRR_14"/>
    <property type="match status" value="1"/>
</dbReference>
<reference evidence="7" key="2">
    <citation type="journal article" date="2024" name="Plant">
        <title>Genomic evolution and insights into agronomic trait innovations of Sesamum species.</title>
        <authorList>
            <person name="Miao H."/>
            <person name="Wang L."/>
            <person name="Qu L."/>
            <person name="Liu H."/>
            <person name="Sun Y."/>
            <person name="Le M."/>
            <person name="Wang Q."/>
            <person name="Wei S."/>
            <person name="Zheng Y."/>
            <person name="Lin W."/>
            <person name="Duan Y."/>
            <person name="Cao H."/>
            <person name="Xiong S."/>
            <person name="Wang X."/>
            <person name="Wei L."/>
            <person name="Li C."/>
            <person name="Ma Q."/>
            <person name="Ju M."/>
            <person name="Zhao R."/>
            <person name="Li G."/>
            <person name="Mu C."/>
            <person name="Tian Q."/>
            <person name="Mei H."/>
            <person name="Zhang T."/>
            <person name="Gao T."/>
            <person name="Zhang H."/>
        </authorList>
    </citation>
    <scope>NUCLEOTIDE SEQUENCE</scope>
    <source>
        <strain evidence="7">G02</strain>
    </source>
</reference>
<dbReference type="InterPro" id="IPR032675">
    <property type="entry name" value="LRR_dom_sf"/>
</dbReference>
<dbReference type="GO" id="GO:0006952">
    <property type="term" value="P:defense response"/>
    <property type="evidence" value="ECO:0007669"/>
    <property type="project" value="UniProtKB-KW"/>
</dbReference>
<evidence type="ECO:0000256" key="4">
    <source>
        <dbReference type="ARBA" id="ARBA00022840"/>
    </source>
</evidence>
<dbReference type="PANTHER" id="PTHR47186">
    <property type="entry name" value="LEUCINE-RICH REPEAT-CONTAINING PROTEIN 57"/>
    <property type="match status" value="1"/>
</dbReference>
<protein>
    <submittedName>
        <fullName evidence="7">Disease resistance protein RGA2</fullName>
    </submittedName>
</protein>
<proteinExistence type="predicted"/>
<dbReference type="AlphaFoldDB" id="A0AAW2R332"/>
<dbReference type="InterPro" id="IPR055414">
    <property type="entry name" value="LRR_R13L4/SHOC2-like"/>
</dbReference>
<dbReference type="SUPFAM" id="SSF52058">
    <property type="entry name" value="L domain-like"/>
    <property type="match status" value="1"/>
</dbReference>
<feature type="domain" description="Disease resistance R13L4/SHOC-2-like LRR" evidence="6">
    <location>
        <begin position="142"/>
        <end position="306"/>
    </location>
</feature>